<organism evidence="1 2">
    <name type="scientific">Pseudotabrizicola alkalilacus</name>
    <dbReference type="NCBI Taxonomy" id="2305252"/>
    <lineage>
        <taxon>Bacteria</taxon>
        <taxon>Pseudomonadati</taxon>
        <taxon>Pseudomonadota</taxon>
        <taxon>Alphaproteobacteria</taxon>
        <taxon>Rhodobacterales</taxon>
        <taxon>Paracoccaceae</taxon>
        <taxon>Pseudotabrizicola</taxon>
    </lineage>
</organism>
<dbReference type="Proteomes" id="UP000284547">
    <property type="component" value="Unassembled WGS sequence"/>
</dbReference>
<gene>
    <name evidence="1" type="ORF">D1012_10020</name>
</gene>
<proteinExistence type="predicted"/>
<accession>A0A411Z380</accession>
<protein>
    <recommendedName>
        <fullName evidence="3">HTH crp-type domain-containing protein</fullName>
    </recommendedName>
</protein>
<sequence>MPMINKHTAQGGDWPMNNKRAADAATLMRERYVEIWPKILDPWTQYLISARSAFDGDMDKMIILAVIGLATLQDGRVLAHPTSSLKYDDLGDDRAKRADARPINIESISLYTGIPRESVRRKVRELIARRWVARDTRGYLVVLSAAAIDLEPLSTLLFRLIGRISNEINDHLSL</sequence>
<keyword evidence="2" id="KW-1185">Reference proteome</keyword>
<comment type="caution">
    <text evidence="1">The sequence shown here is derived from an EMBL/GenBank/DDBJ whole genome shotgun (WGS) entry which is preliminary data.</text>
</comment>
<reference evidence="1 2" key="1">
    <citation type="submission" date="2018-08" db="EMBL/GenBank/DDBJ databases">
        <title>Flavobacterium tibetense sp. nov., isolated from a wetland YonghuCo on Tibetan Plateau.</title>
        <authorList>
            <person name="Phurbu D."/>
            <person name="Lu H."/>
            <person name="Xing P."/>
        </authorList>
    </citation>
    <scope>NUCLEOTIDE SEQUENCE [LARGE SCALE GENOMIC DNA]</scope>
    <source>
        <strain evidence="1 2">DJC</strain>
    </source>
</reference>
<evidence type="ECO:0000313" key="1">
    <source>
        <dbReference type="EMBL" id="RGP37531.1"/>
    </source>
</evidence>
<evidence type="ECO:0000313" key="2">
    <source>
        <dbReference type="Proteomes" id="UP000284547"/>
    </source>
</evidence>
<dbReference type="AlphaFoldDB" id="A0A411Z380"/>
<evidence type="ECO:0008006" key="3">
    <source>
        <dbReference type="Google" id="ProtNLM"/>
    </source>
</evidence>
<name>A0A411Z380_9RHOB</name>
<dbReference type="EMBL" id="QWEY01000004">
    <property type="protein sequence ID" value="RGP37531.1"/>
    <property type="molecule type" value="Genomic_DNA"/>
</dbReference>